<feature type="transmembrane region" description="Helical" evidence="6">
    <location>
        <begin position="128"/>
        <end position="154"/>
    </location>
</feature>
<comment type="subcellular location">
    <subcellularLocation>
        <location evidence="1 6">Membrane</location>
        <topology evidence="1 6">Multi-pass membrane protein</topology>
    </subcellularLocation>
</comment>
<dbReference type="RefSeq" id="WP_227180432.1">
    <property type="nucleotide sequence ID" value="NZ_JAJBZT010000004.1"/>
</dbReference>
<dbReference type="PANTHER" id="PTHR12608">
    <property type="entry name" value="TRANSMEMBRANE PROTEIN HTP-1 RELATED"/>
    <property type="match status" value="1"/>
</dbReference>
<reference evidence="7" key="1">
    <citation type="submission" date="2021-10" db="EMBL/GenBank/DDBJ databases">
        <title>The complete genome sequence of Leeia sp. TBRC 13508.</title>
        <authorList>
            <person name="Charoenyingcharoen P."/>
            <person name="Yukphan P."/>
        </authorList>
    </citation>
    <scope>NUCLEOTIDE SEQUENCE</scope>
    <source>
        <strain evidence="7">TBRC 13508</strain>
    </source>
</reference>
<evidence type="ECO:0000256" key="2">
    <source>
        <dbReference type="ARBA" id="ARBA00009190"/>
    </source>
</evidence>
<evidence type="ECO:0000256" key="3">
    <source>
        <dbReference type="ARBA" id="ARBA00022692"/>
    </source>
</evidence>
<protein>
    <recommendedName>
        <fullName evidence="6">GDT1 family protein</fullName>
    </recommendedName>
</protein>
<dbReference type="Pfam" id="PF01169">
    <property type="entry name" value="GDT1"/>
    <property type="match status" value="2"/>
</dbReference>
<accession>A0ABS8D626</accession>
<dbReference type="InterPro" id="IPR001727">
    <property type="entry name" value="GDT1-like"/>
</dbReference>
<evidence type="ECO:0000256" key="4">
    <source>
        <dbReference type="ARBA" id="ARBA00022989"/>
    </source>
</evidence>
<keyword evidence="4 6" id="KW-1133">Transmembrane helix</keyword>
<organism evidence="7 8">
    <name type="scientific">Leeia speluncae</name>
    <dbReference type="NCBI Taxonomy" id="2884804"/>
    <lineage>
        <taxon>Bacteria</taxon>
        <taxon>Pseudomonadati</taxon>
        <taxon>Pseudomonadota</taxon>
        <taxon>Betaproteobacteria</taxon>
        <taxon>Neisseriales</taxon>
        <taxon>Leeiaceae</taxon>
        <taxon>Leeia</taxon>
    </lineage>
</organism>
<evidence type="ECO:0000256" key="5">
    <source>
        <dbReference type="ARBA" id="ARBA00023136"/>
    </source>
</evidence>
<comment type="similarity">
    <text evidence="2 6">Belongs to the GDT1 family.</text>
</comment>
<evidence type="ECO:0000313" key="8">
    <source>
        <dbReference type="Proteomes" id="UP001165395"/>
    </source>
</evidence>
<proteinExistence type="inferred from homology"/>
<dbReference type="EMBL" id="JAJBZT010000004">
    <property type="protein sequence ID" value="MCB6183653.1"/>
    <property type="molecule type" value="Genomic_DNA"/>
</dbReference>
<comment type="caution">
    <text evidence="7">The sequence shown here is derived from an EMBL/GenBank/DDBJ whole genome shotgun (WGS) entry which is preliminary data.</text>
</comment>
<evidence type="ECO:0000313" key="7">
    <source>
        <dbReference type="EMBL" id="MCB6183653.1"/>
    </source>
</evidence>
<dbReference type="Proteomes" id="UP001165395">
    <property type="component" value="Unassembled WGS sequence"/>
</dbReference>
<sequence>MLEAFLTSTGVVALAEVGDKTQLLAILLAARYKKSTPIILGIFLATIVNHLFAAAVGQWLTALISPVTLKWILGIGFIAMAAWLLIPDKIDEDAPIKESLGIIGTTIVAFFIAEMGDKTQIATVALAAKYHAVVAVVVGSTLGMMIANVPAVLFGEIAVKKFSPKVVHAIAAVIFAIIGISVLLGMKIGL</sequence>
<evidence type="ECO:0000256" key="6">
    <source>
        <dbReference type="RuleBase" id="RU365102"/>
    </source>
</evidence>
<gene>
    <name evidence="7" type="ORF">LIN78_08835</name>
</gene>
<feature type="transmembrane region" description="Helical" evidence="6">
    <location>
        <begin position="38"/>
        <end position="61"/>
    </location>
</feature>
<keyword evidence="3 6" id="KW-0812">Transmembrane</keyword>
<keyword evidence="8" id="KW-1185">Reference proteome</keyword>
<keyword evidence="5 6" id="KW-0472">Membrane</keyword>
<evidence type="ECO:0000256" key="1">
    <source>
        <dbReference type="ARBA" id="ARBA00004141"/>
    </source>
</evidence>
<feature type="transmembrane region" description="Helical" evidence="6">
    <location>
        <begin position="98"/>
        <end position="116"/>
    </location>
</feature>
<dbReference type="PANTHER" id="PTHR12608:SF1">
    <property type="entry name" value="TRANSMEMBRANE PROTEIN 165"/>
    <property type="match status" value="1"/>
</dbReference>
<name>A0ABS8D626_9NEIS</name>
<feature type="transmembrane region" description="Helical" evidence="6">
    <location>
        <begin position="67"/>
        <end position="86"/>
    </location>
</feature>
<feature type="transmembrane region" description="Helical" evidence="6">
    <location>
        <begin position="166"/>
        <end position="186"/>
    </location>
</feature>